<sequence length="111" mass="12487">MPASITFLPVRLPPPPTTQRRTHTPLPGPAAQMNIDAAYAPHSILPNPALPYHRHSLGSPCPEPRGIWYRLTMNTLPRGQGTGNQQETVHLRPVAWPCLLFWTFVRTRPPR</sequence>
<gene>
    <name evidence="2" type="ORF">CH63R_11135</name>
</gene>
<proteinExistence type="predicted"/>
<dbReference type="Proteomes" id="UP000092177">
    <property type="component" value="Chromosome 8"/>
</dbReference>
<keyword evidence="3" id="KW-1185">Reference proteome</keyword>
<protein>
    <submittedName>
        <fullName evidence="2">Uncharacterized protein</fullName>
    </submittedName>
</protein>
<dbReference type="GeneID" id="28870216"/>
<accession>A0A1B7XXE3</accession>
<evidence type="ECO:0000256" key="1">
    <source>
        <dbReference type="SAM" id="MobiDB-lite"/>
    </source>
</evidence>
<feature type="compositionally biased region" description="Low complexity" evidence="1">
    <location>
        <begin position="1"/>
        <end position="10"/>
    </location>
</feature>
<reference evidence="3" key="1">
    <citation type="journal article" date="2017" name="BMC Genomics">
        <title>Gapless genome assembly of Colletotrichum higginsianum reveals chromosome structure and association of transposable elements with secondary metabolite gene clusters.</title>
        <authorList>
            <person name="Dallery J.-F."/>
            <person name="Lapalu N."/>
            <person name="Zampounis A."/>
            <person name="Pigne S."/>
            <person name="Luyten I."/>
            <person name="Amselem J."/>
            <person name="Wittenberg A.H.J."/>
            <person name="Zhou S."/>
            <person name="de Queiroz M.V."/>
            <person name="Robin G.P."/>
            <person name="Auger A."/>
            <person name="Hainaut M."/>
            <person name="Henrissat B."/>
            <person name="Kim K.-T."/>
            <person name="Lee Y.-H."/>
            <person name="Lespinet O."/>
            <person name="Schwartz D.C."/>
            <person name="Thon M.R."/>
            <person name="O'Connell R.J."/>
        </authorList>
    </citation>
    <scope>NUCLEOTIDE SEQUENCE [LARGE SCALE GENOMIC DNA]</scope>
    <source>
        <strain evidence="3">IMI 349063</strain>
    </source>
</reference>
<feature type="region of interest" description="Disordered" evidence="1">
    <location>
        <begin position="1"/>
        <end position="31"/>
    </location>
</feature>
<evidence type="ECO:0000313" key="3">
    <source>
        <dbReference type="Proteomes" id="UP000092177"/>
    </source>
</evidence>
<organism evidence="2 3">
    <name type="scientific">Colletotrichum higginsianum (strain IMI 349063)</name>
    <name type="common">Crucifer anthracnose fungus</name>
    <dbReference type="NCBI Taxonomy" id="759273"/>
    <lineage>
        <taxon>Eukaryota</taxon>
        <taxon>Fungi</taxon>
        <taxon>Dikarya</taxon>
        <taxon>Ascomycota</taxon>
        <taxon>Pezizomycotina</taxon>
        <taxon>Sordariomycetes</taxon>
        <taxon>Hypocreomycetidae</taxon>
        <taxon>Glomerellales</taxon>
        <taxon>Glomerellaceae</taxon>
        <taxon>Colletotrichum</taxon>
        <taxon>Colletotrichum destructivum species complex</taxon>
    </lineage>
</organism>
<dbReference type="RefSeq" id="XP_018152950.1">
    <property type="nucleotide sequence ID" value="XM_018306109.1"/>
</dbReference>
<dbReference type="VEuPathDB" id="FungiDB:CH63R_11135"/>
<comment type="caution">
    <text evidence="2">The sequence shown here is derived from an EMBL/GenBank/DDBJ whole genome shotgun (WGS) entry which is preliminary data.</text>
</comment>
<dbReference type="EMBL" id="LTAN01000008">
    <property type="protein sequence ID" value="OBR04432.1"/>
    <property type="molecule type" value="Genomic_DNA"/>
</dbReference>
<dbReference type="AlphaFoldDB" id="A0A1B7XXE3"/>
<evidence type="ECO:0000313" key="2">
    <source>
        <dbReference type="EMBL" id="OBR04432.1"/>
    </source>
</evidence>
<name>A0A1B7XXE3_COLHI</name>
<dbReference type="KEGG" id="chig:CH63R_11135"/>